<dbReference type="EMBL" id="JAUHHV010000011">
    <property type="protein sequence ID" value="KAK1409062.1"/>
    <property type="molecule type" value="Genomic_DNA"/>
</dbReference>
<evidence type="ECO:0000313" key="3">
    <source>
        <dbReference type="EMBL" id="KAK1409062.1"/>
    </source>
</evidence>
<dbReference type="Pfam" id="PF13962">
    <property type="entry name" value="PGG"/>
    <property type="match status" value="1"/>
</dbReference>
<keyword evidence="1" id="KW-0812">Transmembrane</keyword>
<feature type="transmembrane region" description="Helical" evidence="1">
    <location>
        <begin position="309"/>
        <end position="332"/>
    </location>
</feature>
<dbReference type="PANTHER" id="PTHR24177">
    <property type="entry name" value="CASKIN"/>
    <property type="match status" value="1"/>
</dbReference>
<protein>
    <recommendedName>
        <fullName evidence="2">PGG domain-containing protein</fullName>
    </recommendedName>
</protein>
<keyword evidence="1" id="KW-0472">Membrane</keyword>
<keyword evidence="1" id="KW-1133">Transmembrane helix</keyword>
<feature type="transmembrane region" description="Helical" evidence="1">
    <location>
        <begin position="12"/>
        <end position="29"/>
    </location>
</feature>
<gene>
    <name evidence="3" type="ORF">QVD17_41345</name>
</gene>
<sequence length="510" mass="58557">MTVLLRGEMVSYFLLVSLIKDFSMWHMIFQRIYVKFWEITLLHVPHIKHLKEDKVKHNTALMLLKCICEEIGKTNRHSDMGEHYFKATNVAALNDTPEAIEEMDKDGNNLLHLAAQLAPIHKLNVLSGAALQMQREFQEVEKFVETKYKEEKNKKQETPIMVFRREHKELRKEGEEWMKKTSDSYTITAALIITIVFAAAITVPGGSNGDTGKAVYLTRSSFIIFAVSDAISLFTSTTSLLLFLSILTARYRDEDFVNRPVTKEINTWLGKRMDFDSDSCINMSADCFIRDRCLLSSFLQHMVVESLDFVCGGLVTVSIRGFIICLLLSFGFSGERKLLEVEEDEEIILLITSLLWLHSLIGHPFLVVDWLLGLLIARYSLLFAFALLAGKIHQFFKIQVPFFLQLSRRLLSGFQLASFLVVDCGECVFRLTETTNDRRKTTHYHLLVMFLKCSSNVIVEISLFFEVQQNSRKILKAFVVQTTNNLKYVSKTLMIYFSNRQECSNTSSHV</sequence>
<feature type="transmembrane region" description="Helical" evidence="1">
    <location>
        <begin position="223"/>
        <end position="249"/>
    </location>
</feature>
<name>A0AAD8JUP6_TARER</name>
<evidence type="ECO:0000256" key="1">
    <source>
        <dbReference type="SAM" id="Phobius"/>
    </source>
</evidence>
<dbReference type="InterPro" id="IPR026961">
    <property type="entry name" value="PGG_dom"/>
</dbReference>
<reference evidence="3" key="1">
    <citation type="journal article" date="2023" name="bioRxiv">
        <title>Improved chromosome-level genome assembly for marigold (Tagetes erecta).</title>
        <authorList>
            <person name="Jiang F."/>
            <person name="Yuan L."/>
            <person name="Wang S."/>
            <person name="Wang H."/>
            <person name="Xu D."/>
            <person name="Wang A."/>
            <person name="Fan W."/>
        </authorList>
    </citation>
    <scope>NUCLEOTIDE SEQUENCE</scope>
    <source>
        <strain evidence="3">WSJ</strain>
        <tissue evidence="3">Leaf</tissue>
    </source>
</reference>
<dbReference type="Proteomes" id="UP001229421">
    <property type="component" value="Unassembled WGS sequence"/>
</dbReference>
<evidence type="ECO:0000259" key="2">
    <source>
        <dbReference type="Pfam" id="PF13962"/>
    </source>
</evidence>
<dbReference type="AlphaFoldDB" id="A0AAD8JUP6"/>
<feature type="transmembrane region" description="Helical" evidence="1">
    <location>
        <begin position="370"/>
        <end position="389"/>
    </location>
</feature>
<dbReference type="GO" id="GO:0016020">
    <property type="term" value="C:membrane"/>
    <property type="evidence" value="ECO:0007669"/>
    <property type="project" value="TreeGrafter"/>
</dbReference>
<proteinExistence type="predicted"/>
<comment type="caution">
    <text evidence="3">The sequence shown here is derived from an EMBL/GenBank/DDBJ whole genome shotgun (WGS) entry which is preliminary data.</text>
</comment>
<evidence type="ECO:0000313" key="4">
    <source>
        <dbReference type="Proteomes" id="UP001229421"/>
    </source>
</evidence>
<organism evidence="3 4">
    <name type="scientific">Tagetes erecta</name>
    <name type="common">African marigold</name>
    <dbReference type="NCBI Taxonomy" id="13708"/>
    <lineage>
        <taxon>Eukaryota</taxon>
        <taxon>Viridiplantae</taxon>
        <taxon>Streptophyta</taxon>
        <taxon>Embryophyta</taxon>
        <taxon>Tracheophyta</taxon>
        <taxon>Spermatophyta</taxon>
        <taxon>Magnoliopsida</taxon>
        <taxon>eudicotyledons</taxon>
        <taxon>Gunneridae</taxon>
        <taxon>Pentapetalae</taxon>
        <taxon>asterids</taxon>
        <taxon>campanulids</taxon>
        <taxon>Asterales</taxon>
        <taxon>Asteraceae</taxon>
        <taxon>Asteroideae</taxon>
        <taxon>Heliantheae alliance</taxon>
        <taxon>Tageteae</taxon>
        <taxon>Tagetes</taxon>
    </lineage>
</organism>
<dbReference type="PANTHER" id="PTHR24177:SF467">
    <property type="entry name" value="PGG DOMAIN, RETROTRANSPOSON COPIA-LIKE PROTEIN"/>
    <property type="match status" value="1"/>
</dbReference>
<accession>A0AAD8JUP6</accession>
<keyword evidence="4" id="KW-1185">Reference proteome</keyword>
<feature type="domain" description="PGG" evidence="2">
    <location>
        <begin position="175"/>
        <end position="248"/>
    </location>
</feature>
<feature type="transmembrane region" description="Helical" evidence="1">
    <location>
        <begin position="185"/>
        <end position="203"/>
    </location>
</feature>